<gene>
    <name evidence="4" type="ORF">FD16_GL000356</name>
</gene>
<dbReference type="InterPro" id="IPR001509">
    <property type="entry name" value="Epimerase_deHydtase"/>
</dbReference>
<dbReference type="GO" id="GO:0016616">
    <property type="term" value="F:oxidoreductase activity, acting on the CH-OH group of donors, NAD or NADP as acceptor"/>
    <property type="evidence" value="ECO:0007669"/>
    <property type="project" value="TreeGrafter"/>
</dbReference>
<evidence type="ECO:0000313" key="5">
    <source>
        <dbReference type="Proteomes" id="UP000051820"/>
    </source>
</evidence>
<evidence type="ECO:0000256" key="1">
    <source>
        <dbReference type="ARBA" id="ARBA00023002"/>
    </source>
</evidence>
<dbReference type="Pfam" id="PF01370">
    <property type="entry name" value="Epimerase"/>
    <property type="match status" value="1"/>
</dbReference>
<evidence type="ECO:0000313" key="4">
    <source>
        <dbReference type="EMBL" id="KRM11987.1"/>
    </source>
</evidence>
<dbReference type="AlphaFoldDB" id="A0A0R1WA92"/>
<dbReference type="PANTHER" id="PTHR10366:SF564">
    <property type="entry name" value="STEROL-4-ALPHA-CARBOXYLATE 3-DEHYDROGENASE, DECARBOXYLATING"/>
    <property type="match status" value="1"/>
</dbReference>
<evidence type="ECO:0000259" key="3">
    <source>
        <dbReference type="Pfam" id="PF01370"/>
    </source>
</evidence>
<accession>A0A0R1WA92</accession>
<organism evidence="4 5">
    <name type="scientific">Paucilactobacillus suebicus DSM 5007 = KCTC 3549</name>
    <dbReference type="NCBI Taxonomy" id="1423807"/>
    <lineage>
        <taxon>Bacteria</taxon>
        <taxon>Bacillati</taxon>
        <taxon>Bacillota</taxon>
        <taxon>Bacilli</taxon>
        <taxon>Lactobacillales</taxon>
        <taxon>Lactobacillaceae</taxon>
        <taxon>Paucilactobacillus</taxon>
    </lineage>
</organism>
<keyword evidence="1" id="KW-0560">Oxidoreductase</keyword>
<feature type="domain" description="NAD-dependent epimerase/dehydratase" evidence="3">
    <location>
        <begin position="10"/>
        <end position="242"/>
    </location>
</feature>
<dbReference type="SUPFAM" id="SSF51735">
    <property type="entry name" value="NAD(P)-binding Rossmann-fold domains"/>
    <property type="match status" value="1"/>
</dbReference>
<dbReference type="FunFam" id="3.40.50.720:FF:000336">
    <property type="entry name" value="Aldehyde reductase"/>
    <property type="match status" value="1"/>
</dbReference>
<dbReference type="PANTHER" id="PTHR10366">
    <property type="entry name" value="NAD DEPENDENT EPIMERASE/DEHYDRATASE"/>
    <property type="match status" value="1"/>
</dbReference>
<comment type="caution">
    <text evidence="4">The sequence shown here is derived from an EMBL/GenBank/DDBJ whole genome shotgun (WGS) entry which is preliminary data.</text>
</comment>
<protein>
    <recommendedName>
        <fullName evidence="3">NAD-dependent epimerase/dehydratase domain-containing protein</fullName>
    </recommendedName>
</protein>
<dbReference type="InterPro" id="IPR036291">
    <property type="entry name" value="NAD(P)-bd_dom_sf"/>
</dbReference>
<evidence type="ECO:0000256" key="2">
    <source>
        <dbReference type="ARBA" id="ARBA00023445"/>
    </source>
</evidence>
<dbReference type="EMBL" id="AZGF01000012">
    <property type="protein sequence ID" value="KRM11987.1"/>
    <property type="molecule type" value="Genomic_DNA"/>
</dbReference>
<keyword evidence="5" id="KW-1185">Reference proteome</keyword>
<dbReference type="Proteomes" id="UP000051820">
    <property type="component" value="Unassembled WGS sequence"/>
</dbReference>
<dbReference type="PATRIC" id="fig|1423807.3.peg.360"/>
<dbReference type="InterPro" id="IPR050425">
    <property type="entry name" value="NAD(P)_dehydrat-like"/>
</dbReference>
<dbReference type="Gene3D" id="3.40.50.720">
    <property type="entry name" value="NAD(P)-binding Rossmann-like Domain"/>
    <property type="match status" value="1"/>
</dbReference>
<sequence>MEEIKMNNNVLVTGGNGFLGLHIIAQLLQQNYQVTTTLRNLSKKQDVIDTLTNNEIDNLDQLDFVEADLAQDKGWQEAMTNIDYVLSVASPLFDSNASNLDQVFDNAKDGVLRILKAAYNAQVKRVVMTANFGAVGFSNLDRNSITTEDDWTNPDQPGLSPYEKSKLLAEKAAWDFINQSDGHMEFATVNPVAILGAPLNDHISGSFGIVKNIVDGSMTRIPNIELNVVDVRDVAAIHIKTMITPAADGQRFIASEDGKISMKEIASLVRAKRPQLASKITTKSMPDWILSVGAPFNSEAKEGKLLHDMSRNVSNDKAKKILGWQPISNNEDTVLATVDTIAKQMK</sequence>
<proteinExistence type="inferred from homology"/>
<name>A0A0R1WA92_9LACO</name>
<comment type="similarity">
    <text evidence="2">Belongs to the NAD(P)-dependent epimerase/dehydratase family. Dihydroflavonol-4-reductase subfamily.</text>
</comment>
<dbReference type="eggNOG" id="COG0451">
    <property type="taxonomic scope" value="Bacteria"/>
</dbReference>
<dbReference type="STRING" id="1423807.FD16_GL000356"/>
<reference evidence="4 5" key="1">
    <citation type="journal article" date="2015" name="Genome Announc.">
        <title>Expanding the biotechnology potential of lactobacilli through comparative genomics of 213 strains and associated genera.</title>
        <authorList>
            <person name="Sun Z."/>
            <person name="Harris H.M."/>
            <person name="McCann A."/>
            <person name="Guo C."/>
            <person name="Argimon S."/>
            <person name="Zhang W."/>
            <person name="Yang X."/>
            <person name="Jeffery I.B."/>
            <person name="Cooney J.C."/>
            <person name="Kagawa T.F."/>
            <person name="Liu W."/>
            <person name="Song Y."/>
            <person name="Salvetti E."/>
            <person name="Wrobel A."/>
            <person name="Rasinkangas P."/>
            <person name="Parkhill J."/>
            <person name="Rea M.C."/>
            <person name="O'Sullivan O."/>
            <person name="Ritari J."/>
            <person name="Douillard F.P."/>
            <person name="Paul Ross R."/>
            <person name="Yang R."/>
            <person name="Briner A.E."/>
            <person name="Felis G.E."/>
            <person name="de Vos W.M."/>
            <person name="Barrangou R."/>
            <person name="Klaenhammer T.R."/>
            <person name="Caufield P.W."/>
            <person name="Cui Y."/>
            <person name="Zhang H."/>
            <person name="O'Toole P.W."/>
        </authorList>
    </citation>
    <scope>NUCLEOTIDE SEQUENCE [LARGE SCALE GENOMIC DNA]</scope>
    <source>
        <strain evidence="4 5">DSM 5007</strain>
    </source>
</reference>